<evidence type="ECO:0000259" key="1">
    <source>
        <dbReference type="Pfam" id="PF13577"/>
    </source>
</evidence>
<dbReference type="EMBL" id="BAAAVS010000002">
    <property type="protein sequence ID" value="GAA3025549.1"/>
    <property type="molecule type" value="Genomic_DNA"/>
</dbReference>
<gene>
    <name evidence="2" type="ORF">GCM10010528_04320</name>
</gene>
<protein>
    <submittedName>
        <fullName evidence="2">Nuclear transport factor 2 family protein</fullName>
    </submittedName>
</protein>
<evidence type="ECO:0000313" key="2">
    <source>
        <dbReference type="EMBL" id="GAA3025549.1"/>
    </source>
</evidence>
<dbReference type="Pfam" id="PF13577">
    <property type="entry name" value="SnoaL_4"/>
    <property type="match status" value="1"/>
</dbReference>
<comment type="caution">
    <text evidence="2">The sequence shown here is derived from an EMBL/GenBank/DDBJ whole genome shotgun (WGS) entry which is preliminary data.</text>
</comment>
<accession>A0ABN3YCT0</accession>
<proteinExistence type="predicted"/>
<dbReference type="Gene3D" id="3.10.450.50">
    <property type="match status" value="1"/>
</dbReference>
<evidence type="ECO:0000313" key="3">
    <source>
        <dbReference type="Proteomes" id="UP001501035"/>
    </source>
</evidence>
<keyword evidence="3" id="KW-1185">Reference proteome</keyword>
<feature type="domain" description="SnoaL-like" evidence="1">
    <location>
        <begin position="2"/>
        <end position="122"/>
    </location>
</feature>
<reference evidence="2 3" key="1">
    <citation type="journal article" date="2019" name="Int. J. Syst. Evol. Microbiol.">
        <title>The Global Catalogue of Microorganisms (GCM) 10K type strain sequencing project: providing services to taxonomists for standard genome sequencing and annotation.</title>
        <authorList>
            <consortium name="The Broad Institute Genomics Platform"/>
            <consortium name="The Broad Institute Genome Sequencing Center for Infectious Disease"/>
            <person name="Wu L."/>
            <person name="Ma J."/>
        </authorList>
    </citation>
    <scope>NUCLEOTIDE SEQUENCE [LARGE SCALE GENOMIC DNA]</scope>
    <source>
        <strain evidence="2 3">JCM 14234</strain>
    </source>
</reference>
<dbReference type="Proteomes" id="UP001501035">
    <property type="component" value="Unassembled WGS sequence"/>
</dbReference>
<dbReference type="InterPro" id="IPR032710">
    <property type="entry name" value="NTF2-like_dom_sf"/>
</dbReference>
<dbReference type="SUPFAM" id="SSF54427">
    <property type="entry name" value="NTF2-like"/>
    <property type="match status" value="1"/>
</dbReference>
<name>A0ABN3YCT0_9ACTN</name>
<sequence length="138" mass="15928">MLDEAEIRRLLTRYCAAVDDRDWERYRTVFTRDAWIDYTSAPHGEAGTLDDTVDWLSTNLVLLPMTMHCVMNVDATIDGDTATVRAQFYNPLKIPGVEGASFCGGYYNHELVRTENGWRSRKLVEDNVWFENNPFVNE</sequence>
<organism evidence="2 3">
    <name type="scientific">Gordonia defluvii</name>
    <dbReference type="NCBI Taxonomy" id="283718"/>
    <lineage>
        <taxon>Bacteria</taxon>
        <taxon>Bacillati</taxon>
        <taxon>Actinomycetota</taxon>
        <taxon>Actinomycetes</taxon>
        <taxon>Mycobacteriales</taxon>
        <taxon>Gordoniaceae</taxon>
        <taxon>Gordonia</taxon>
    </lineage>
</organism>
<dbReference type="InterPro" id="IPR037401">
    <property type="entry name" value="SnoaL-like"/>
</dbReference>